<keyword evidence="4" id="KW-0378">Hydrolase</keyword>
<dbReference type="PANTHER" id="PTHR10963">
    <property type="entry name" value="GLYCOSYL HYDROLASE-RELATED"/>
    <property type="match status" value="1"/>
</dbReference>
<dbReference type="EMBL" id="JBGORX010000005">
    <property type="protein sequence ID" value="MFJ1269332.1"/>
    <property type="molecule type" value="Genomic_DNA"/>
</dbReference>
<evidence type="ECO:0000259" key="3">
    <source>
        <dbReference type="PROSITE" id="PS51762"/>
    </source>
</evidence>
<sequence length="416" mass="46826">MNKIIIAFITLIFSHFLYAMPCSFDQNKQCSFSRNILTDKNEEGLNYYASTNYDHRKSGEINVYDTTLVAPYWDKAKQPGQLKLSAIKVNDNYWLSGEIMTRRNLESPPYNSPVNSATWDTSATTHGYLEVVAKLPRCETSDDGSCETQQNPANYNTGLWPAIWLLPTDDSQWPNNGEIDIMEAYPKNTDFNVSTAALHFNGNSPSCTGGDCKGPGYRLITKTESDKLYNQFHKWGFEWEKDSQSTKNGYIITGYFDNQKIWGPLKTDNLPADGANALSRGFNNPDGGYYLIVNLAMGGPYAGAPNPHMKSASMLVQSIKSYNVKSPSICKPPANITYTYTTDKKSVTLKWQKPEGSLLIDEYQVRNWVQQLLWKGTALTWTENTLPGKSGKYTYYLNSQCGDTTSELIKYEVIIP</sequence>
<dbReference type="InterPro" id="IPR000757">
    <property type="entry name" value="Beta-glucanase-like"/>
</dbReference>
<comment type="caution">
    <text evidence="4">The sequence shown here is derived from an EMBL/GenBank/DDBJ whole genome shotgun (WGS) entry which is preliminary data.</text>
</comment>
<feature type="signal peptide" evidence="2">
    <location>
        <begin position="1"/>
        <end position="19"/>
    </location>
</feature>
<gene>
    <name evidence="4" type="ORF">ACD661_12260</name>
</gene>
<protein>
    <submittedName>
        <fullName evidence="4">Glycoside hydrolase family 16 protein</fullName>
    </submittedName>
</protein>
<dbReference type="PANTHER" id="PTHR10963:SF55">
    <property type="entry name" value="GLYCOSIDE HYDROLASE FAMILY 16 PROTEIN"/>
    <property type="match status" value="1"/>
</dbReference>
<keyword evidence="2" id="KW-0732">Signal</keyword>
<dbReference type="GO" id="GO:0016787">
    <property type="term" value="F:hydrolase activity"/>
    <property type="evidence" value="ECO:0007669"/>
    <property type="project" value="UniProtKB-KW"/>
</dbReference>
<dbReference type="CDD" id="cd08023">
    <property type="entry name" value="GH16_laminarinase_like"/>
    <property type="match status" value="1"/>
</dbReference>
<feature type="chain" id="PRO_5045301862" evidence="2">
    <location>
        <begin position="20"/>
        <end position="416"/>
    </location>
</feature>
<dbReference type="Pfam" id="PF26113">
    <property type="entry name" value="GH16_XgeA"/>
    <property type="match status" value="1"/>
</dbReference>
<dbReference type="InterPro" id="IPR050546">
    <property type="entry name" value="Glycosyl_Hydrlase_16"/>
</dbReference>
<evidence type="ECO:0000256" key="2">
    <source>
        <dbReference type="SAM" id="SignalP"/>
    </source>
</evidence>
<proteinExistence type="inferred from homology"/>
<dbReference type="SUPFAM" id="SSF49899">
    <property type="entry name" value="Concanavalin A-like lectins/glucanases"/>
    <property type="match status" value="1"/>
</dbReference>
<reference evidence="4 5" key="1">
    <citation type="submission" date="2024-08" db="EMBL/GenBank/DDBJ databases">
        <title>Draft Genome Sequence of Legionella lytica strain DSB2004, Isolated From a Fire Sprinkler System.</title>
        <authorList>
            <person name="Everhart A.D."/>
            <person name="Kidane D.T."/>
            <person name="Farone A.L."/>
            <person name="Farone M.B."/>
        </authorList>
    </citation>
    <scope>NUCLEOTIDE SEQUENCE [LARGE SCALE GENOMIC DNA]</scope>
    <source>
        <strain evidence="4 5">DSB2004</strain>
    </source>
</reference>
<dbReference type="InterPro" id="IPR013320">
    <property type="entry name" value="ConA-like_dom_sf"/>
</dbReference>
<organism evidence="4 5">
    <name type="scientific">Legionella lytica</name>
    <dbReference type="NCBI Taxonomy" id="96232"/>
    <lineage>
        <taxon>Bacteria</taxon>
        <taxon>Pseudomonadati</taxon>
        <taxon>Pseudomonadota</taxon>
        <taxon>Gammaproteobacteria</taxon>
        <taxon>Legionellales</taxon>
        <taxon>Legionellaceae</taxon>
        <taxon>Legionella</taxon>
    </lineage>
</organism>
<comment type="similarity">
    <text evidence="1">Belongs to the glycosyl hydrolase 16 family.</text>
</comment>
<feature type="domain" description="GH16" evidence="3">
    <location>
        <begin position="71"/>
        <end position="327"/>
    </location>
</feature>
<evidence type="ECO:0000313" key="5">
    <source>
        <dbReference type="Proteomes" id="UP001615550"/>
    </source>
</evidence>
<name>A0ABW8D9E1_9GAMM</name>
<dbReference type="Proteomes" id="UP001615550">
    <property type="component" value="Unassembled WGS sequence"/>
</dbReference>
<dbReference type="Gene3D" id="2.60.120.200">
    <property type="match status" value="1"/>
</dbReference>
<dbReference type="RefSeq" id="WP_400188156.1">
    <property type="nucleotide sequence ID" value="NZ_JBGORX010000005.1"/>
</dbReference>
<accession>A0ABW8D9E1</accession>
<evidence type="ECO:0000313" key="4">
    <source>
        <dbReference type="EMBL" id="MFJ1269332.1"/>
    </source>
</evidence>
<evidence type="ECO:0000256" key="1">
    <source>
        <dbReference type="ARBA" id="ARBA00006865"/>
    </source>
</evidence>
<dbReference type="PROSITE" id="PS51762">
    <property type="entry name" value="GH16_2"/>
    <property type="match status" value="1"/>
</dbReference>
<keyword evidence="5" id="KW-1185">Reference proteome</keyword>